<dbReference type="InterPro" id="IPR002346">
    <property type="entry name" value="Mopterin_DH_FAD-bd"/>
</dbReference>
<dbReference type="AlphaFoldDB" id="A0A650GF78"/>
<dbReference type="Gene3D" id="3.30.43.10">
    <property type="entry name" value="Uridine Diphospho-n-acetylenolpyruvylglucosamine Reductase, domain 2"/>
    <property type="match status" value="1"/>
</dbReference>
<name>A0A650GF78_9MICO</name>
<dbReference type="InterPro" id="IPR016166">
    <property type="entry name" value="FAD-bd_PCMH"/>
</dbReference>
<accession>A0A650GF78</accession>
<dbReference type="GO" id="GO:0016491">
    <property type="term" value="F:oxidoreductase activity"/>
    <property type="evidence" value="ECO:0007669"/>
    <property type="project" value="UniProtKB-KW"/>
</dbReference>
<dbReference type="InterPro" id="IPR016167">
    <property type="entry name" value="FAD-bd_PCMH_sub1"/>
</dbReference>
<keyword evidence="2" id="KW-0274">FAD</keyword>
<sequence length="277" mass="29272">MKPAPVSYHRASSVRDAVALLTSLGEEAKVIAGGQSLVPMMSFRLARPEHLVDITRIPGLDTLEVVGDELHIGALVTHQAVLESDVVRGSRGHRVVATTMRHVGHLPIRTRGTVGGSIAHADGSAEWPLLAVLLGARVVVEGSSGEREIPAAELFYGLYTTSIEPDEIVVRVIFPAATGETGFAEHGLRHGDFALASAGVVLPSSPGATDARVVVSGAAPAPTRLPHAEAALAADADEDRLRRAVTQDLDDLEVDDDYQRDLVTGMVTRAVQEARQS</sequence>
<dbReference type="Proteomes" id="UP000271708">
    <property type="component" value="Chromosome"/>
</dbReference>
<dbReference type="Gene3D" id="3.30.465.10">
    <property type="match status" value="1"/>
</dbReference>
<reference evidence="5 6" key="1">
    <citation type="submission" date="2019-09" db="EMBL/GenBank/DDBJ databases">
        <title>Complete Genome Sequence of Janibacter melonis M714 with both human health impact and industrial applications.</title>
        <authorList>
            <person name="Jin M."/>
            <person name="Zhao Q.R."/>
        </authorList>
    </citation>
    <scope>NUCLEOTIDE SEQUENCE [LARGE SCALE GENOMIC DNA]</scope>
    <source>
        <strain evidence="5 6">M714</strain>
    </source>
</reference>
<dbReference type="EMBL" id="CP044548">
    <property type="protein sequence ID" value="QGX08641.1"/>
    <property type="molecule type" value="Genomic_DNA"/>
</dbReference>
<dbReference type="InterPro" id="IPR036683">
    <property type="entry name" value="CO_DH_flav_C_dom_sf"/>
</dbReference>
<feature type="domain" description="FAD-binding PCMH-type" evidence="4">
    <location>
        <begin position="1"/>
        <end position="179"/>
    </location>
</feature>
<dbReference type="InterPro" id="IPR036318">
    <property type="entry name" value="FAD-bd_PCMH-like_sf"/>
</dbReference>
<dbReference type="InterPro" id="IPR051312">
    <property type="entry name" value="Diverse_Substr_Oxidored"/>
</dbReference>
<dbReference type="Pfam" id="PF03450">
    <property type="entry name" value="CO_deh_flav_C"/>
    <property type="match status" value="1"/>
</dbReference>
<dbReference type="GeneID" id="59162812"/>
<proteinExistence type="predicted"/>
<keyword evidence="1" id="KW-0285">Flavoprotein</keyword>
<gene>
    <name evidence="5" type="ORF">EEW87_17270</name>
</gene>
<dbReference type="PANTHER" id="PTHR42659:SF2">
    <property type="entry name" value="XANTHINE DEHYDROGENASE SUBUNIT C-RELATED"/>
    <property type="match status" value="1"/>
</dbReference>
<organism evidence="5 6">
    <name type="scientific">Janibacter melonis</name>
    <dbReference type="NCBI Taxonomy" id="262209"/>
    <lineage>
        <taxon>Bacteria</taxon>
        <taxon>Bacillati</taxon>
        <taxon>Actinomycetota</taxon>
        <taxon>Actinomycetes</taxon>
        <taxon>Micrococcales</taxon>
        <taxon>Intrasporangiaceae</taxon>
        <taxon>Janibacter</taxon>
    </lineage>
</organism>
<dbReference type="Gene3D" id="3.30.390.50">
    <property type="entry name" value="CO dehydrogenase flavoprotein, C-terminal domain"/>
    <property type="match status" value="1"/>
</dbReference>
<dbReference type="GO" id="GO:0071949">
    <property type="term" value="F:FAD binding"/>
    <property type="evidence" value="ECO:0007669"/>
    <property type="project" value="InterPro"/>
</dbReference>
<evidence type="ECO:0000256" key="1">
    <source>
        <dbReference type="ARBA" id="ARBA00022630"/>
    </source>
</evidence>
<dbReference type="InterPro" id="IPR005107">
    <property type="entry name" value="CO_DH_flav_C"/>
</dbReference>
<dbReference type="SMART" id="SM01092">
    <property type="entry name" value="CO_deh_flav_C"/>
    <property type="match status" value="1"/>
</dbReference>
<dbReference type="SUPFAM" id="SSF55447">
    <property type="entry name" value="CO dehydrogenase flavoprotein C-terminal domain-like"/>
    <property type="match status" value="1"/>
</dbReference>
<dbReference type="KEGG" id="jme:EEW87_17270"/>
<evidence type="ECO:0000256" key="3">
    <source>
        <dbReference type="ARBA" id="ARBA00023002"/>
    </source>
</evidence>
<protein>
    <submittedName>
        <fullName evidence="5">Xanthine dehydrogenase family protein subunit M</fullName>
    </submittedName>
</protein>
<dbReference type="Pfam" id="PF00941">
    <property type="entry name" value="FAD_binding_5"/>
    <property type="match status" value="1"/>
</dbReference>
<evidence type="ECO:0000259" key="4">
    <source>
        <dbReference type="PROSITE" id="PS51387"/>
    </source>
</evidence>
<evidence type="ECO:0000313" key="6">
    <source>
        <dbReference type="Proteomes" id="UP000271708"/>
    </source>
</evidence>
<dbReference type="SUPFAM" id="SSF56176">
    <property type="entry name" value="FAD-binding/transporter-associated domain-like"/>
    <property type="match status" value="1"/>
</dbReference>
<dbReference type="RefSeq" id="WP_123092650.1">
    <property type="nucleotide sequence ID" value="NZ_CP044548.2"/>
</dbReference>
<dbReference type="PANTHER" id="PTHR42659">
    <property type="entry name" value="XANTHINE DEHYDROGENASE SUBUNIT C-RELATED"/>
    <property type="match status" value="1"/>
</dbReference>
<keyword evidence="3" id="KW-0560">Oxidoreductase</keyword>
<dbReference type="PROSITE" id="PS51387">
    <property type="entry name" value="FAD_PCMH"/>
    <property type="match status" value="1"/>
</dbReference>
<evidence type="ECO:0000313" key="5">
    <source>
        <dbReference type="EMBL" id="QGX08641.1"/>
    </source>
</evidence>
<evidence type="ECO:0000256" key="2">
    <source>
        <dbReference type="ARBA" id="ARBA00022827"/>
    </source>
</evidence>
<dbReference type="InterPro" id="IPR016169">
    <property type="entry name" value="FAD-bd_PCMH_sub2"/>
</dbReference>